<sequence>MRRSTSVKPGTTTMREKKNMISLFTSEEIRPGADIPVFYQSESGKPNNWIDLRRVDGAKEKSVTFQYAPGCAGVVTFSGLSTDGGKEGGKGITPGDYALYLYEGNAADVCLDGPVRFSLSDAPYFCADSFSTANIRVGERCDVDLTGILEAFGHDVTFEKAGGDDWLDVTEAGKVTGEAPEDFAGRPGHIVVTAQADDTGAETSVALTVPVRDADGPLVDQLRIATWNLWYDGDRVYDGLAKVMRVLLEQDVDIVGLQEVHDDEEHQTVKDLAARLGWYHHMHPDSDVKDVGLLSRYPVDEKLSGSGTDHLRTAVKVGDLVLQICGVHLNYDPYSPYEAPVGKRRFTRAVREAEKATEHKEEMTGILQKIRTQLGDADASPVLVLGDFNCPSHLDWESALHSGDMRNWPATTLLEEKGFADSYRVAHPDRRAYPGLTWSPAQLWNNREVDPPRVEPQDRIDFVFHKGRRLDVLASHTQVAGNPAPAEQHAEWGRYPHYWYNRWPSDHAAVITTYRVNPKTT</sequence>
<dbReference type="InterPro" id="IPR036691">
    <property type="entry name" value="Endo/exonu/phosph_ase_sf"/>
</dbReference>
<dbReference type="PANTHER" id="PTHR41349:SF1">
    <property type="entry name" value="PROTEIN CBG08683"/>
    <property type="match status" value="1"/>
</dbReference>
<dbReference type="Proteomes" id="UP000567795">
    <property type="component" value="Unassembled WGS sequence"/>
</dbReference>
<keyword evidence="2" id="KW-0540">Nuclease</keyword>
<accession>A0A852ZUT8</accession>
<dbReference type="SUPFAM" id="SSF56219">
    <property type="entry name" value="DNase I-like"/>
    <property type="match status" value="1"/>
</dbReference>
<keyword evidence="3" id="KW-1185">Reference proteome</keyword>
<protein>
    <submittedName>
        <fullName evidence="2">Exonuclease III</fullName>
    </submittedName>
</protein>
<evidence type="ECO:0000313" key="2">
    <source>
        <dbReference type="EMBL" id="NYI05685.1"/>
    </source>
</evidence>
<dbReference type="EMBL" id="JACBZD010000001">
    <property type="protein sequence ID" value="NYI05685.1"/>
    <property type="molecule type" value="Genomic_DNA"/>
</dbReference>
<reference evidence="2 3" key="1">
    <citation type="submission" date="2020-07" db="EMBL/GenBank/DDBJ databases">
        <title>Sequencing the genomes of 1000 actinobacteria strains.</title>
        <authorList>
            <person name="Klenk H.-P."/>
        </authorList>
    </citation>
    <scope>NUCLEOTIDE SEQUENCE [LARGE SCALE GENOMIC DNA]</scope>
    <source>
        <strain evidence="2 3">DSM 42178</strain>
    </source>
</reference>
<evidence type="ECO:0000313" key="3">
    <source>
        <dbReference type="Proteomes" id="UP000567795"/>
    </source>
</evidence>
<feature type="domain" description="Endonuclease/exonuclease/phosphatase" evidence="1">
    <location>
        <begin position="225"/>
        <end position="507"/>
    </location>
</feature>
<dbReference type="InterPro" id="IPR005135">
    <property type="entry name" value="Endo/exonuclease/phosphatase"/>
</dbReference>
<keyword evidence="2" id="KW-0269">Exonuclease</keyword>
<name>A0A852ZUT8_9ACTN</name>
<dbReference type="AlphaFoldDB" id="A0A852ZUT8"/>
<dbReference type="PANTHER" id="PTHR41349">
    <property type="match status" value="1"/>
</dbReference>
<dbReference type="Gene3D" id="3.60.10.10">
    <property type="entry name" value="Endonuclease/exonuclease/phosphatase"/>
    <property type="match status" value="1"/>
</dbReference>
<proteinExistence type="predicted"/>
<comment type="caution">
    <text evidence="2">The sequence shown here is derived from an EMBL/GenBank/DDBJ whole genome shotgun (WGS) entry which is preliminary data.</text>
</comment>
<gene>
    <name evidence="2" type="ORF">FHU37_002628</name>
</gene>
<dbReference type="GO" id="GO:0004527">
    <property type="term" value="F:exonuclease activity"/>
    <property type="evidence" value="ECO:0007669"/>
    <property type="project" value="UniProtKB-KW"/>
</dbReference>
<organism evidence="2 3">
    <name type="scientific">Allostreptomyces psammosilenae</name>
    <dbReference type="NCBI Taxonomy" id="1892865"/>
    <lineage>
        <taxon>Bacteria</taxon>
        <taxon>Bacillati</taxon>
        <taxon>Actinomycetota</taxon>
        <taxon>Actinomycetes</taxon>
        <taxon>Kitasatosporales</taxon>
        <taxon>Streptomycetaceae</taxon>
        <taxon>Allostreptomyces</taxon>
    </lineage>
</organism>
<dbReference type="Pfam" id="PF03372">
    <property type="entry name" value="Exo_endo_phos"/>
    <property type="match status" value="1"/>
</dbReference>
<evidence type="ECO:0000259" key="1">
    <source>
        <dbReference type="Pfam" id="PF03372"/>
    </source>
</evidence>
<keyword evidence="2" id="KW-0378">Hydrolase</keyword>
<dbReference type="RefSeq" id="WP_179814381.1">
    <property type="nucleotide sequence ID" value="NZ_JACBZD010000001.1"/>
</dbReference>